<feature type="compositionally biased region" description="Basic and acidic residues" evidence="1">
    <location>
        <begin position="102"/>
        <end position="122"/>
    </location>
</feature>
<evidence type="ECO:0000313" key="3">
    <source>
        <dbReference type="RefSeq" id="XP_015891328.3"/>
    </source>
</evidence>
<gene>
    <name evidence="3" type="primary">LOC107425803</name>
</gene>
<dbReference type="PANTHER" id="PTHR33318:SF4">
    <property type="entry name" value="OS04G0511700 PROTEIN"/>
    <property type="match status" value="1"/>
</dbReference>
<evidence type="ECO:0000313" key="2">
    <source>
        <dbReference type="Proteomes" id="UP001652623"/>
    </source>
</evidence>
<feature type="compositionally biased region" description="Polar residues" evidence="1">
    <location>
        <begin position="42"/>
        <end position="53"/>
    </location>
</feature>
<feature type="region of interest" description="Disordered" evidence="1">
    <location>
        <begin position="328"/>
        <end position="350"/>
    </location>
</feature>
<feature type="region of interest" description="Disordered" evidence="1">
    <location>
        <begin position="250"/>
        <end position="287"/>
    </location>
</feature>
<dbReference type="PANTHER" id="PTHR33318">
    <property type="entry name" value="ASPARTYL/GLUTAMYL-TRNA(ASN/GLN) AMIDOTRANSFERASE SUBUNIT"/>
    <property type="match status" value="1"/>
</dbReference>
<protein>
    <submittedName>
        <fullName evidence="3">Protein JASON</fullName>
    </submittedName>
</protein>
<name>A0A6P4AQJ6_ZIZJJ</name>
<proteinExistence type="predicted"/>
<feature type="region of interest" description="Disordered" evidence="1">
    <location>
        <begin position="366"/>
        <end position="417"/>
    </location>
</feature>
<dbReference type="KEGG" id="zju:107425803"/>
<dbReference type="InterPro" id="IPR039300">
    <property type="entry name" value="JASON"/>
</dbReference>
<dbReference type="Proteomes" id="UP001652623">
    <property type="component" value="Chromosome 9"/>
</dbReference>
<reference evidence="3" key="1">
    <citation type="submission" date="2025-08" db="UniProtKB">
        <authorList>
            <consortium name="RefSeq"/>
        </authorList>
    </citation>
    <scope>IDENTIFICATION</scope>
    <source>
        <tissue evidence="3">Seedling</tissue>
    </source>
</reference>
<feature type="compositionally biased region" description="Acidic residues" evidence="1">
    <location>
        <begin position="155"/>
        <end position="193"/>
    </location>
</feature>
<keyword evidence="2" id="KW-1185">Reference proteome</keyword>
<evidence type="ECO:0000256" key="1">
    <source>
        <dbReference type="SAM" id="MobiDB-lite"/>
    </source>
</evidence>
<dbReference type="AlphaFoldDB" id="A0A6P4AQJ6"/>
<sequence>MGCFLACFGSSKDHARRKQRSKVQPHRIQRSSSYKPVHLAVSSVQGESQNPISSVLEVRDKPEEQLSFSTRKKVTFDSNVRTYEHVSTHESSSDILPETQEESVKKEKEKEKVNEKKEEVLEKLSLSKSSSEDSSITTSLGSYPPNHRYQNCRDSDDENDEPQFGDSDLDDEDEDEDDDEDEDFDGEIDYEDEIVESNRKTFVDEVNSPITVCDLPEREVKPIGFNRSVRDRSKYVHSVLNPVENLSQWKAVKGRGTQPVKVPQKENLTSDPEPRLSFSSEPSFKESSFSFKSKIDQAKKPKQEIAVDASLSNWLGSDETKHVNETSTFAVETATPERSISQGSNSFMSQEDRPILGALTVEELRQFSATSSPKKSPSRSPDEMPLIGTVGTYWNHTDPVKDTGSASSYKGIPNTTSKYREDKKVNWHSTPFETRLERALNTRGVADA</sequence>
<feature type="compositionally biased region" description="Low complexity" evidence="1">
    <location>
        <begin position="123"/>
        <end position="135"/>
    </location>
</feature>
<accession>A0A6P4AQJ6</accession>
<feature type="compositionally biased region" description="Low complexity" evidence="1">
    <location>
        <begin position="277"/>
        <end position="287"/>
    </location>
</feature>
<feature type="compositionally biased region" description="Polar residues" evidence="1">
    <location>
        <begin position="404"/>
        <end position="417"/>
    </location>
</feature>
<organism evidence="2 3">
    <name type="scientific">Ziziphus jujuba</name>
    <name type="common">Chinese jujube</name>
    <name type="synonym">Ziziphus sativa</name>
    <dbReference type="NCBI Taxonomy" id="326968"/>
    <lineage>
        <taxon>Eukaryota</taxon>
        <taxon>Viridiplantae</taxon>
        <taxon>Streptophyta</taxon>
        <taxon>Embryophyta</taxon>
        <taxon>Tracheophyta</taxon>
        <taxon>Spermatophyta</taxon>
        <taxon>Magnoliopsida</taxon>
        <taxon>eudicotyledons</taxon>
        <taxon>Gunneridae</taxon>
        <taxon>Pentapetalae</taxon>
        <taxon>rosids</taxon>
        <taxon>fabids</taxon>
        <taxon>Rosales</taxon>
        <taxon>Rhamnaceae</taxon>
        <taxon>Paliureae</taxon>
        <taxon>Ziziphus</taxon>
    </lineage>
</organism>
<dbReference type="FunCoup" id="A0A6P4AQJ6">
    <property type="interactions" value="1249"/>
</dbReference>
<dbReference type="RefSeq" id="XP_015891328.3">
    <property type="nucleotide sequence ID" value="XM_016035842.4"/>
</dbReference>
<dbReference type="InParanoid" id="A0A6P4AQJ6"/>
<feature type="compositionally biased region" description="Polar residues" evidence="1">
    <location>
        <begin position="328"/>
        <end position="349"/>
    </location>
</feature>
<feature type="region of interest" description="Disordered" evidence="1">
    <location>
        <begin position="12"/>
        <end position="69"/>
    </location>
</feature>
<feature type="region of interest" description="Disordered" evidence="1">
    <location>
        <begin position="84"/>
        <end position="193"/>
    </location>
</feature>
<dbReference type="GO" id="GO:0007142">
    <property type="term" value="P:male meiosis II"/>
    <property type="evidence" value="ECO:0007669"/>
    <property type="project" value="InterPro"/>
</dbReference>
<dbReference type="GeneID" id="107425803"/>
<feature type="compositionally biased region" description="Basic residues" evidence="1">
    <location>
        <begin position="14"/>
        <end position="29"/>
    </location>
</feature>